<dbReference type="PANTHER" id="PTHR21013">
    <property type="entry name" value="ATP SYNTHASE MITOCHONDRIAL F1 COMPLEX ASSEMBLY FACTOR 2/ATP12 PROTEIN, MITOCHONDRIAL PRECURSOR"/>
    <property type="match status" value="1"/>
</dbReference>
<comment type="caution">
    <text evidence="4">The sequence shown here is derived from an EMBL/GenBank/DDBJ whole genome shotgun (WGS) entry which is preliminary data.</text>
</comment>
<evidence type="ECO:0000313" key="5">
    <source>
        <dbReference type="Proteomes" id="UP001597295"/>
    </source>
</evidence>
<evidence type="ECO:0000256" key="3">
    <source>
        <dbReference type="ARBA" id="ARBA00023186"/>
    </source>
</evidence>
<sequence>MKKFYKTVTVDEQGGRVLLDGRPIKTPAGNPLIFASLPLAQGIADEWAAQGEKILPETMPLTRMSATQIDRVAPRRSEMEIELVAYAGSDLLCYRAGEPAALVERQAATWDPLLHWASGKLGLSLVPTSGIMPIDQSEEAMAAAARYVVGLSDVELTAFALAVPPAGSFVIGAAMIAGKLTAEEAFSVSQLDETFQIELWGEDYEAADRRAALKLEFIEIERFLKLARV</sequence>
<organism evidence="4 5">
    <name type="scientific">Lacibacterium aquatile</name>
    <dbReference type="NCBI Taxonomy" id="1168082"/>
    <lineage>
        <taxon>Bacteria</taxon>
        <taxon>Pseudomonadati</taxon>
        <taxon>Pseudomonadota</taxon>
        <taxon>Alphaproteobacteria</taxon>
        <taxon>Rhodospirillales</taxon>
        <taxon>Rhodospirillaceae</taxon>
    </lineage>
</organism>
<dbReference type="Proteomes" id="UP001597295">
    <property type="component" value="Unassembled WGS sequence"/>
</dbReference>
<keyword evidence="2" id="KW-0809">Transit peptide</keyword>
<dbReference type="Gene3D" id="3.30.2180.10">
    <property type="entry name" value="ATP12-like"/>
    <property type="match status" value="1"/>
</dbReference>
<dbReference type="SUPFAM" id="SSF160909">
    <property type="entry name" value="ATP12-like"/>
    <property type="match status" value="1"/>
</dbReference>
<dbReference type="Pfam" id="PF07542">
    <property type="entry name" value="ATP12"/>
    <property type="match status" value="1"/>
</dbReference>
<proteinExistence type="inferred from homology"/>
<dbReference type="InterPro" id="IPR023335">
    <property type="entry name" value="ATP12_ortho_dom_sf"/>
</dbReference>
<accession>A0ABW5DUR9</accession>
<dbReference type="InterPro" id="IPR042272">
    <property type="entry name" value="ATP12_ATP_synth-F1-assembly_N"/>
</dbReference>
<evidence type="ECO:0000256" key="2">
    <source>
        <dbReference type="ARBA" id="ARBA00022946"/>
    </source>
</evidence>
<protein>
    <submittedName>
        <fullName evidence="4">ATP12 family chaperone protein</fullName>
    </submittedName>
</protein>
<gene>
    <name evidence="4" type="ORF">ACFSM5_15310</name>
</gene>
<evidence type="ECO:0000313" key="4">
    <source>
        <dbReference type="EMBL" id="MFD2264270.1"/>
    </source>
</evidence>
<dbReference type="EMBL" id="JBHUIP010000013">
    <property type="protein sequence ID" value="MFD2264270.1"/>
    <property type="molecule type" value="Genomic_DNA"/>
</dbReference>
<comment type="similarity">
    <text evidence="1">Belongs to the ATP12 family.</text>
</comment>
<dbReference type="RefSeq" id="WP_379877341.1">
    <property type="nucleotide sequence ID" value="NZ_JBHUIP010000013.1"/>
</dbReference>
<evidence type="ECO:0000256" key="1">
    <source>
        <dbReference type="ARBA" id="ARBA00008231"/>
    </source>
</evidence>
<dbReference type="PANTHER" id="PTHR21013:SF10">
    <property type="entry name" value="ATP SYNTHASE MITOCHONDRIAL F1 COMPLEX ASSEMBLY FACTOR 2"/>
    <property type="match status" value="1"/>
</dbReference>
<dbReference type="Gene3D" id="1.10.3580.10">
    <property type="entry name" value="ATP12 ATPase"/>
    <property type="match status" value="1"/>
</dbReference>
<name>A0ABW5DUR9_9PROT</name>
<reference evidence="5" key="1">
    <citation type="journal article" date="2019" name="Int. J. Syst. Evol. Microbiol.">
        <title>The Global Catalogue of Microorganisms (GCM) 10K type strain sequencing project: providing services to taxonomists for standard genome sequencing and annotation.</title>
        <authorList>
            <consortium name="The Broad Institute Genomics Platform"/>
            <consortium name="The Broad Institute Genome Sequencing Center for Infectious Disease"/>
            <person name="Wu L."/>
            <person name="Ma J."/>
        </authorList>
    </citation>
    <scope>NUCLEOTIDE SEQUENCE [LARGE SCALE GENOMIC DNA]</scope>
    <source>
        <strain evidence="5">CGMCC 1.19062</strain>
    </source>
</reference>
<keyword evidence="3" id="KW-0143">Chaperone</keyword>
<keyword evidence="5" id="KW-1185">Reference proteome</keyword>
<dbReference type="InterPro" id="IPR011419">
    <property type="entry name" value="ATP12_ATP_synth-F1-assembly"/>
</dbReference>